<reference evidence="11" key="1">
    <citation type="journal article" date="2010" name="Nat. Biotechnol.">
        <title>Draft genome sequence of the oilseed species Ricinus communis.</title>
        <authorList>
            <person name="Chan A.P."/>
            <person name="Crabtree J."/>
            <person name="Zhao Q."/>
            <person name="Lorenzi H."/>
            <person name="Orvis J."/>
            <person name="Puiu D."/>
            <person name="Melake-Berhan A."/>
            <person name="Jones K.M."/>
            <person name="Redman J."/>
            <person name="Chen G."/>
            <person name="Cahoon E.B."/>
            <person name="Gedil M."/>
            <person name="Stanke M."/>
            <person name="Haas B.J."/>
            <person name="Wortman J.R."/>
            <person name="Fraser-Liggett C.M."/>
            <person name="Ravel J."/>
            <person name="Rabinowicz P.D."/>
        </authorList>
    </citation>
    <scope>NUCLEOTIDE SEQUENCE [LARGE SCALE GENOMIC DNA]</scope>
    <source>
        <strain evidence="11">cv. Hale</strain>
    </source>
</reference>
<keyword evidence="2" id="KW-0723">Serine/threonine-protein kinase</keyword>
<dbReference type="PANTHER" id="PTHR48005:SF70">
    <property type="entry name" value="MDIS1-INTERACTING RECEPTOR LIKE KINASE 2-LIKE"/>
    <property type="match status" value="1"/>
</dbReference>
<dbReference type="Proteomes" id="UP000008311">
    <property type="component" value="Unassembled WGS sequence"/>
</dbReference>
<evidence type="ECO:0000256" key="4">
    <source>
        <dbReference type="ARBA" id="ARBA00022741"/>
    </source>
</evidence>
<evidence type="ECO:0000313" key="10">
    <source>
        <dbReference type="EMBL" id="EEF39417.1"/>
    </source>
</evidence>
<evidence type="ECO:0000256" key="3">
    <source>
        <dbReference type="ARBA" id="ARBA00022679"/>
    </source>
</evidence>
<comment type="catalytic activity">
    <reaction evidence="7">
        <text>L-threonyl-[protein] + ATP = O-phospho-L-threonyl-[protein] + ADP + H(+)</text>
        <dbReference type="Rhea" id="RHEA:46608"/>
        <dbReference type="Rhea" id="RHEA-COMP:11060"/>
        <dbReference type="Rhea" id="RHEA-COMP:11605"/>
        <dbReference type="ChEBI" id="CHEBI:15378"/>
        <dbReference type="ChEBI" id="CHEBI:30013"/>
        <dbReference type="ChEBI" id="CHEBI:30616"/>
        <dbReference type="ChEBI" id="CHEBI:61977"/>
        <dbReference type="ChEBI" id="CHEBI:456216"/>
        <dbReference type="EC" id="2.7.11.1"/>
    </reaction>
</comment>
<dbReference type="InterPro" id="IPR051420">
    <property type="entry name" value="Ser_Thr_Kinases_DiverseReg"/>
</dbReference>
<evidence type="ECO:0000256" key="2">
    <source>
        <dbReference type="ARBA" id="ARBA00022527"/>
    </source>
</evidence>
<name>B9SAG8_RICCO</name>
<evidence type="ECO:0000256" key="8">
    <source>
        <dbReference type="ARBA" id="ARBA00048679"/>
    </source>
</evidence>
<dbReference type="AlphaFoldDB" id="B9SAG8"/>
<evidence type="ECO:0000256" key="5">
    <source>
        <dbReference type="ARBA" id="ARBA00022777"/>
    </source>
</evidence>
<evidence type="ECO:0000256" key="1">
    <source>
        <dbReference type="ARBA" id="ARBA00012513"/>
    </source>
</evidence>
<evidence type="ECO:0000256" key="9">
    <source>
        <dbReference type="SAM" id="Phobius"/>
    </source>
</evidence>
<dbReference type="PANTHER" id="PTHR48005">
    <property type="entry name" value="LEUCINE RICH REPEAT KINASE 2"/>
    <property type="match status" value="1"/>
</dbReference>
<accession>B9SAG8</accession>
<dbReference type="Gene3D" id="3.80.10.10">
    <property type="entry name" value="Ribonuclease Inhibitor"/>
    <property type="match status" value="1"/>
</dbReference>
<keyword evidence="4" id="KW-0547">Nucleotide-binding</keyword>
<keyword evidence="5" id="KW-0418">Kinase</keyword>
<dbReference type="InParanoid" id="B9SAG8"/>
<protein>
    <recommendedName>
        <fullName evidence="1">non-specific serine/threonine protein kinase</fullName>
        <ecNumber evidence="1">2.7.11.1</ecNumber>
    </recommendedName>
</protein>
<sequence length="142" mass="15993">MSLTVVNLSYNELGGQIPNIRASQEASFDAIRNNRGLCGNNTRLKACPKGKMDNKIVNLVVLPLLGSLLLSFLFVGGFFFLSRRIRNEKWKSEEARCDAIWSPYDRDIQYENIIEATEDFDSKHCIGVGGYGLPHLRELLLS</sequence>
<keyword evidence="9" id="KW-1133">Transmembrane helix</keyword>
<dbReference type="InterPro" id="IPR032675">
    <property type="entry name" value="LRR_dom_sf"/>
</dbReference>
<dbReference type="GO" id="GO:0004674">
    <property type="term" value="F:protein serine/threonine kinase activity"/>
    <property type="evidence" value="ECO:0007669"/>
    <property type="project" value="UniProtKB-KW"/>
</dbReference>
<feature type="transmembrane region" description="Helical" evidence="9">
    <location>
        <begin position="59"/>
        <end position="81"/>
    </location>
</feature>
<evidence type="ECO:0000313" key="11">
    <source>
        <dbReference type="Proteomes" id="UP000008311"/>
    </source>
</evidence>
<dbReference type="STRING" id="3988.B9SAG8"/>
<keyword evidence="3" id="KW-0808">Transferase</keyword>
<proteinExistence type="predicted"/>
<dbReference type="EC" id="2.7.11.1" evidence="1"/>
<dbReference type="EMBL" id="EQ973904">
    <property type="protein sequence ID" value="EEF39417.1"/>
    <property type="molecule type" value="Genomic_DNA"/>
</dbReference>
<comment type="catalytic activity">
    <reaction evidence="8">
        <text>L-seryl-[protein] + ATP = O-phospho-L-seryl-[protein] + ADP + H(+)</text>
        <dbReference type="Rhea" id="RHEA:17989"/>
        <dbReference type="Rhea" id="RHEA-COMP:9863"/>
        <dbReference type="Rhea" id="RHEA-COMP:11604"/>
        <dbReference type="ChEBI" id="CHEBI:15378"/>
        <dbReference type="ChEBI" id="CHEBI:29999"/>
        <dbReference type="ChEBI" id="CHEBI:30616"/>
        <dbReference type="ChEBI" id="CHEBI:83421"/>
        <dbReference type="ChEBI" id="CHEBI:456216"/>
        <dbReference type="EC" id="2.7.11.1"/>
    </reaction>
</comment>
<keyword evidence="11" id="KW-1185">Reference proteome</keyword>
<keyword evidence="9" id="KW-0472">Membrane</keyword>
<dbReference type="GO" id="GO:0005524">
    <property type="term" value="F:ATP binding"/>
    <property type="evidence" value="ECO:0007669"/>
    <property type="project" value="UniProtKB-KW"/>
</dbReference>
<keyword evidence="6" id="KW-0067">ATP-binding</keyword>
<evidence type="ECO:0000256" key="6">
    <source>
        <dbReference type="ARBA" id="ARBA00022840"/>
    </source>
</evidence>
<gene>
    <name evidence="10" type="ORF">RCOM_0586560</name>
</gene>
<organism evidence="10 11">
    <name type="scientific">Ricinus communis</name>
    <name type="common">Castor bean</name>
    <dbReference type="NCBI Taxonomy" id="3988"/>
    <lineage>
        <taxon>Eukaryota</taxon>
        <taxon>Viridiplantae</taxon>
        <taxon>Streptophyta</taxon>
        <taxon>Embryophyta</taxon>
        <taxon>Tracheophyta</taxon>
        <taxon>Spermatophyta</taxon>
        <taxon>Magnoliopsida</taxon>
        <taxon>eudicotyledons</taxon>
        <taxon>Gunneridae</taxon>
        <taxon>Pentapetalae</taxon>
        <taxon>rosids</taxon>
        <taxon>fabids</taxon>
        <taxon>Malpighiales</taxon>
        <taxon>Euphorbiaceae</taxon>
        <taxon>Acalyphoideae</taxon>
        <taxon>Acalypheae</taxon>
        <taxon>Ricinus</taxon>
    </lineage>
</organism>
<evidence type="ECO:0000256" key="7">
    <source>
        <dbReference type="ARBA" id="ARBA00047899"/>
    </source>
</evidence>
<dbReference type="eggNOG" id="ENOG502QQYD">
    <property type="taxonomic scope" value="Eukaryota"/>
</dbReference>
<keyword evidence="9" id="KW-0812">Transmembrane</keyword>